<sequence length="2441" mass="281019">MTEVKKRNISGSLTRKNLEISQLEIFPDALLQHNVPLLVKKGTIKNINIQIPTKFKTDPITLTIDSVTILCSICTHDPVPDEIINMKFHMLKAHQYFRKCYKMILGYLHKESFFSFVRLIMSNLIMEVNHIHIQIEYSSRSHFDLTIPNIVNSKTFKSDFNQEKNDKHDKKKFDVCKNLSEDSSLDNFYEESIDETIESFEEINLQRLSSYSTFQSKSELNNNDTNTEQEPEKVTSIGITINKLVLRNDEKNKESSNIKITKEAIFNDFGIYMDVGEHPIDPSTDDKFETELNNIYVSKKHNWILQPFTFSGFLNFNHGDPQLFFDPIIKKVLVNVKEEYIPVILDILNVIDTFQKKFSVANIPKPQPDDPVACWQYVHKCAVSKISNATHDFTKSLSLLLKRHAYLKNYKRKNEKSREIIKQMEETLDYENIVAFRSAYRLTHHKKRKAKGKSKITAKTTRKITKDIRIDPIHIVTKLIGMMSLNFQGELVKIALKKKNGQKHVVVNIKNPNFIIEKKLNSIHLQASASYICAKYVRDKEIIVFKSFDNDDLEMKADIRIPFHSYSNWIVSLEMSNNNYIINLKGLFQLVTDIGLIQLFTSKIRNSKVFSQIKKKNLDMNVYIFDSVVKIVGSKCNRAFQITFEKLQFFTDPKTKEKKINLNKSLISLITDNEAKISSDFSLSGTFNGNKISLSVPFFTCNVPFNYFVVNEDFLTLFLQYQSYFRDSSFPKINIDFALKLSGMDIDVKISDLIKIQKVQIRDIIFTFKDSIFNFMLSSLTIPSLFSLNNMSAYYNEKILNLKISHIWVKLVELIQMIPKDAYQMFIDMNASSRSSVTNDNEMISASDDEEQPNNINIISNFESTIKEKEPVLPKIKFGFDIDNCDVFLSINKTEQIKMNILNIKASHDNNIINASAFLNHVIFDEQIISQQISFQSEIIINKITEVTMNIDSFDLIFNQVLVNYILNLKLPLNNIVLPNDFELKLSLKLNEMSLSDDFKINDLIVDAILNNTKIFASIKMDSISSSLINLKSKDVIQMNANLKQKEIDLTVNLQEITVYIVPLIDFITNFPKLYISKPQIKLNIRLLPFRCNFDLAEDDLNVIFNSPIKVKLDTISTSFSLKISNFVINLNNNEIMKMDSLLFTIDKSVIINLPSIIVNVSMVEIYKIIKITSDIIETSITNIYKPLKISLYQIPFETFEVKIPIIEVIVHQKNSRRSVSLTLHDTGLYMKNNTIKCDLFGSTKVHFDASDGFRSFSLAHPFNIACNGEFSDTINECTIEAQDPIHFEISTYIINQIFMNIAATEYNAEQPYSINNETGTDLIIIINKDSYKIKSQEKLLDAPNFADSDIKVQIGDIVNPIQIYSSFSRIAFPIFFDEHFILVWMDMKMLQLRLLSPISFKNKTSIDLKIKFLNQTISLKKREVYCLNYTIEKLDSITVKIGSNKQEVQLNESSVVNLDNKYIVVARKRKIETLHTAIVFRTPYYFRNEMISTLIISFNNKNIALKPCEIVPFPYSPPNSDVISFDILDSKDIKGAHVDLNINEDGFIVQTTDKNENPFIIQFTISYEKSCIISISPLLIYYNSLEIPLIFGLSPDDPIKREKVPNLSNSFFHLQSTQNVWVIDNPIMSSPLLKDNKDVNIYVSTKYSNQWNTNPFSMSDFDIIEDVTIPLNDEIVSLAHFHILNHCNIRPNTFIFFISPKFVINNQTTFSFSLNFFDNESVEISPNSTLPVTLIRKSLRFSISFIQNNNKKQNLIYSRKFSIEKVSSQYVKLNSLESPIILQSSSEKEIHFITIMTTKTLPYLFVNETNKKVIFIQKDTPDFAHVVRPNESLSFFIFDENMPTVIHCAIGNKINFELDVNEPSFPVKIKTEDSDLDLYYYVDLSRKEGSTITLCKILNDQISIKNDQISDSSLNFRKFIGLASRFDESSISFSLSTFHLMESEVLNFFVRFTHISCLLITTQYQELCRLTLKDININSSIREFSTETQLTINLIKLDDQNQYAIYPSVFQILPIGNKPALQFIRNSFGSHKYGKFELDVRPISLRIDLSFISDFIGDISNCKIQPTNPNIKFRMDDVQIAEIIHLLMPKQTKYHVNKIAIHPFQVHLSFQRITARSKHPFLEKFQFSRIINFIPSFDNIVISISESHFFRNLSGTTDEIVFKISHEIKKLVLRKLSQKINILGARKLVKNDGQNIIHFEEKTVSLKRGICHKLVSILSFGESTFCYISSMMDLYTGSPPCLRTDETSLGALSWGVSSLFDSFKKGAKQLFGEPLKRGVVNGKNDVCGYVVGAGIGFTKCAAFWASGFFNFNASLFSMVRRLFFSENFVFIDQRECEPSLGMHCFMNEKLLWYTGSVAYGLIEVYSQSVYISDGNIFIQNISKAETDGNTVIIFDKNMNKFISTFESENQASYFYNIVQSQLLRKKLFEIHDNNTIDDNV</sequence>
<evidence type="ECO:0008006" key="3">
    <source>
        <dbReference type="Google" id="ProtNLM"/>
    </source>
</evidence>
<comment type="caution">
    <text evidence="1">The sequence shown here is derived from an EMBL/GenBank/DDBJ whole genome shotgun (WGS) entry which is preliminary data.</text>
</comment>
<dbReference type="Proteomes" id="UP001470230">
    <property type="component" value="Unassembled WGS sequence"/>
</dbReference>
<evidence type="ECO:0000313" key="1">
    <source>
        <dbReference type="EMBL" id="KAK8838342.1"/>
    </source>
</evidence>
<accession>A0ABR2GWP0</accession>
<reference evidence="1 2" key="1">
    <citation type="submission" date="2024-04" db="EMBL/GenBank/DDBJ databases">
        <title>Tritrichomonas musculus Genome.</title>
        <authorList>
            <person name="Alves-Ferreira E."/>
            <person name="Grigg M."/>
            <person name="Lorenzi H."/>
            <person name="Galac M."/>
        </authorList>
    </citation>
    <scope>NUCLEOTIDE SEQUENCE [LARGE SCALE GENOMIC DNA]</scope>
    <source>
        <strain evidence="1 2">EAF2021</strain>
    </source>
</reference>
<protein>
    <recommendedName>
        <fullName evidence="3">Chorein N-terminal domain-containing protein</fullName>
    </recommendedName>
</protein>
<proteinExistence type="predicted"/>
<organism evidence="1 2">
    <name type="scientific">Tritrichomonas musculus</name>
    <dbReference type="NCBI Taxonomy" id="1915356"/>
    <lineage>
        <taxon>Eukaryota</taxon>
        <taxon>Metamonada</taxon>
        <taxon>Parabasalia</taxon>
        <taxon>Tritrichomonadida</taxon>
        <taxon>Tritrichomonadidae</taxon>
        <taxon>Tritrichomonas</taxon>
    </lineage>
</organism>
<keyword evidence="2" id="KW-1185">Reference proteome</keyword>
<evidence type="ECO:0000313" key="2">
    <source>
        <dbReference type="Proteomes" id="UP001470230"/>
    </source>
</evidence>
<gene>
    <name evidence="1" type="ORF">M9Y10_035765</name>
</gene>
<name>A0ABR2GWP0_9EUKA</name>
<dbReference type="EMBL" id="JAPFFF010000056">
    <property type="protein sequence ID" value="KAK8838342.1"/>
    <property type="molecule type" value="Genomic_DNA"/>
</dbReference>